<reference evidence="1" key="1">
    <citation type="submission" date="2022-06" db="EMBL/GenBank/DDBJ databases">
        <title>Phylogenomic reconstructions and comparative analyses of Kickxellomycotina fungi.</title>
        <authorList>
            <person name="Reynolds N.K."/>
            <person name="Stajich J.E."/>
            <person name="Barry K."/>
            <person name="Grigoriev I.V."/>
            <person name="Crous P."/>
            <person name="Smith M.E."/>
        </authorList>
    </citation>
    <scope>NUCLEOTIDE SEQUENCE</scope>
    <source>
        <strain evidence="1">RSA 2271</strain>
    </source>
</reference>
<organism evidence="1 2">
    <name type="scientific">Spiromyces aspiralis</name>
    <dbReference type="NCBI Taxonomy" id="68401"/>
    <lineage>
        <taxon>Eukaryota</taxon>
        <taxon>Fungi</taxon>
        <taxon>Fungi incertae sedis</taxon>
        <taxon>Zoopagomycota</taxon>
        <taxon>Kickxellomycotina</taxon>
        <taxon>Kickxellomycetes</taxon>
        <taxon>Kickxellales</taxon>
        <taxon>Kickxellaceae</taxon>
        <taxon>Spiromyces</taxon>
    </lineage>
</organism>
<evidence type="ECO:0000313" key="1">
    <source>
        <dbReference type="EMBL" id="KAJ1674770.1"/>
    </source>
</evidence>
<keyword evidence="2" id="KW-1185">Reference proteome</keyword>
<comment type="caution">
    <text evidence="1">The sequence shown here is derived from an EMBL/GenBank/DDBJ whole genome shotgun (WGS) entry which is preliminary data.</text>
</comment>
<proteinExistence type="predicted"/>
<dbReference type="Proteomes" id="UP001145114">
    <property type="component" value="Unassembled WGS sequence"/>
</dbReference>
<evidence type="ECO:0000313" key="2">
    <source>
        <dbReference type="Proteomes" id="UP001145114"/>
    </source>
</evidence>
<sequence length="55" mass="6152">YLIVAVLGISIYLKNHLGIDEDEFGGKMELFSDSFGPASAAFVVSWISWYTWIHG</sequence>
<feature type="non-terminal residue" evidence="1">
    <location>
        <position position="1"/>
    </location>
</feature>
<protein>
    <submittedName>
        <fullName evidence="1">Uncharacterized protein</fullName>
    </submittedName>
</protein>
<dbReference type="EMBL" id="JAMZIH010005697">
    <property type="protein sequence ID" value="KAJ1674770.1"/>
    <property type="molecule type" value="Genomic_DNA"/>
</dbReference>
<gene>
    <name evidence="1" type="ORF">EV182_002594</name>
</gene>
<name>A0ACC1HHC7_9FUNG</name>
<accession>A0ACC1HHC7</accession>